<reference evidence="2" key="1">
    <citation type="journal article" date="2019" name="Int. J. Syst. Evol. Microbiol.">
        <title>The Global Catalogue of Microorganisms (GCM) 10K type strain sequencing project: providing services to taxonomists for standard genome sequencing and annotation.</title>
        <authorList>
            <consortium name="The Broad Institute Genomics Platform"/>
            <consortium name="The Broad Institute Genome Sequencing Center for Infectious Disease"/>
            <person name="Wu L."/>
            <person name="Ma J."/>
        </authorList>
    </citation>
    <scope>NUCLEOTIDE SEQUENCE [LARGE SCALE GENOMIC DNA]</scope>
    <source>
        <strain evidence="2">LMG 29247</strain>
    </source>
</reference>
<keyword evidence="2" id="KW-1185">Reference proteome</keyword>
<evidence type="ECO:0000313" key="2">
    <source>
        <dbReference type="Proteomes" id="UP001597304"/>
    </source>
</evidence>
<evidence type="ECO:0000313" key="1">
    <source>
        <dbReference type="EMBL" id="MFD1709866.1"/>
    </source>
</evidence>
<accession>A0ABW4KRM4</accession>
<dbReference type="Proteomes" id="UP001597304">
    <property type="component" value="Unassembled WGS sequence"/>
</dbReference>
<organism evidence="1 2">
    <name type="scientific">Ottowia flava</name>
    <dbReference type="NCBI Taxonomy" id="2675430"/>
    <lineage>
        <taxon>Bacteria</taxon>
        <taxon>Pseudomonadati</taxon>
        <taxon>Pseudomonadota</taxon>
        <taxon>Betaproteobacteria</taxon>
        <taxon>Burkholderiales</taxon>
        <taxon>Comamonadaceae</taxon>
        <taxon>Ottowia</taxon>
    </lineage>
</organism>
<sequence>MNRKVFLGAVAFLLLAFGVLLYASPYLTLRSIGKAVERQDAEAVSAYVDFPALRDSVKAQVLARMQPGPDQAGADNSLGGIGRMLATGVVNQLTDALVSPAGLMVMLKNGKPGSPADVAAAGVGVDTQPSSSRKKYTVDYQGWSQVFVHPEGEPSGFVFRREGLFAWRLAGLKMEERPVRAP</sequence>
<comment type="caution">
    <text evidence="1">The sequence shown here is derived from an EMBL/GenBank/DDBJ whole genome shotgun (WGS) entry which is preliminary data.</text>
</comment>
<dbReference type="RefSeq" id="WP_147914063.1">
    <property type="nucleotide sequence ID" value="NZ_JBHUEJ010000011.1"/>
</dbReference>
<gene>
    <name evidence="1" type="ORF">ACFSF0_04565</name>
</gene>
<name>A0ABW4KRM4_9BURK</name>
<proteinExistence type="predicted"/>
<dbReference type="Pfam" id="PF11159">
    <property type="entry name" value="DUF2939"/>
    <property type="match status" value="1"/>
</dbReference>
<protein>
    <submittedName>
        <fullName evidence="1">DUF2939 domain-containing protein</fullName>
    </submittedName>
</protein>
<dbReference type="EMBL" id="JBHUEJ010000011">
    <property type="protein sequence ID" value="MFD1709866.1"/>
    <property type="molecule type" value="Genomic_DNA"/>
</dbReference>
<dbReference type="InterPro" id="IPR021330">
    <property type="entry name" value="DUF2939"/>
</dbReference>